<keyword evidence="4" id="KW-1185">Reference proteome</keyword>
<accession>A0A540X7C1</accession>
<feature type="domain" description="DUF5916" evidence="2">
    <location>
        <begin position="266"/>
        <end position="349"/>
    </location>
</feature>
<dbReference type="InterPro" id="IPR045670">
    <property type="entry name" value="DUF5916"/>
</dbReference>
<dbReference type="CDD" id="cd09618">
    <property type="entry name" value="CBM9_like_2"/>
    <property type="match status" value="1"/>
</dbReference>
<feature type="signal peptide" evidence="1">
    <location>
        <begin position="1"/>
        <end position="22"/>
    </location>
</feature>
<dbReference type="Pfam" id="PF19313">
    <property type="entry name" value="DUF5916"/>
    <property type="match status" value="2"/>
</dbReference>
<keyword evidence="1" id="KW-0732">Signal</keyword>
<sequence>MSSGIRGAIALGVSLWSLATSAAVEGPGKEQFLQAARATGSIQVDGKLNEDDWARAPVFDGFVERYPAAGRTPSEKTELRILYDGDMLYVGVVARDSEPSRIDRRLGRRDSAPYSDTIHVLVDPTHDHRTAYSFSVTAGGVQSDGLYYDDRYYTEDWSGIWAGASDGVEDGWVAEFAIPLSLLRFPEAPVQTWGFSVRRDIARKNEELESVDNPRNHNANVSRLGHLTGLENIQPRGRWELMPYLAARGLARPQFSDASRPAPRLLSPSMDVGLDVRAALTSQLALAATFNPDFGEVEADELLLNLSTFEAYFPERRPFFTQGMELFQPVGMDVGGAPLALFYSRRIGLDTPLLGAAKVTGSVGGVQVGVLDALVTGPWQARDEASPDRNLRFDWRRPLHLGAGLELPDEPSATTHYLVAVARGKVGAGSRVGGAVAMANPLSGTCTAEDAALEDSQQPASCRGRGGLAGALDFDLKTADSTWGVYGMMVASRVDGGPPERVLADGTRLQTGDSGVGGYLRAGRFGGEGLRPEVGVDVATPKLSLVATGFQRSQNEVAPRASLRYARPNGLGPFKALFANAHAGGKWTADDRSEHRVTWFNLYASATLPSFDTLSVETGLDLNGYDVRELAKTGIPLERPDRMFVSLSGETNPNRKVSVEGYVALGHRFQGGPSAPAWDWGGEVTLSARPHPSLQTELSVGNDKTDHGPRYVETLDDGRFLLGSLDSRFLSLTLRQQWVLTPRLTLQGYAQLFTAHGTYGPFFTATSDARRSRIRLDSLTAVAHDDDSSFYDTALNVNVVARWEYQLGSTLFLIYSRSQQGLPEPEGERPSATLRPRQLLAGPANDAVMLKWSYYWGV</sequence>
<protein>
    <submittedName>
        <fullName evidence="3">Carbohydrate binding family 9 domain-containing protein</fullName>
    </submittedName>
</protein>
<evidence type="ECO:0000313" key="4">
    <source>
        <dbReference type="Proteomes" id="UP000315369"/>
    </source>
</evidence>
<dbReference type="EMBL" id="VIFM01000020">
    <property type="protein sequence ID" value="TQF16624.1"/>
    <property type="molecule type" value="Genomic_DNA"/>
</dbReference>
<proteinExistence type="predicted"/>
<dbReference type="Proteomes" id="UP000315369">
    <property type="component" value="Unassembled WGS sequence"/>
</dbReference>
<reference evidence="3 4" key="1">
    <citation type="submission" date="2019-06" db="EMBL/GenBank/DDBJ databases">
        <authorList>
            <person name="Livingstone P."/>
            <person name="Whitworth D."/>
        </authorList>
    </citation>
    <scope>NUCLEOTIDE SEQUENCE [LARGE SCALE GENOMIC DNA]</scope>
    <source>
        <strain evidence="3 4">AM401</strain>
    </source>
</reference>
<dbReference type="SUPFAM" id="SSF49344">
    <property type="entry name" value="CBD9-like"/>
    <property type="match status" value="1"/>
</dbReference>
<feature type="chain" id="PRO_5022224992" evidence="1">
    <location>
        <begin position="23"/>
        <end position="858"/>
    </location>
</feature>
<name>A0A540X7C1_9BACT</name>
<evidence type="ECO:0000313" key="3">
    <source>
        <dbReference type="EMBL" id="TQF16624.1"/>
    </source>
</evidence>
<comment type="caution">
    <text evidence="3">The sequence shown here is derived from an EMBL/GenBank/DDBJ whole genome shotgun (WGS) entry which is preliminary data.</text>
</comment>
<evidence type="ECO:0000256" key="1">
    <source>
        <dbReference type="SAM" id="SignalP"/>
    </source>
</evidence>
<feature type="domain" description="DUF5916" evidence="2">
    <location>
        <begin position="470"/>
        <end position="855"/>
    </location>
</feature>
<dbReference type="Gene3D" id="2.60.40.1190">
    <property type="match status" value="1"/>
</dbReference>
<gene>
    <name evidence="3" type="ORF">FJV41_07320</name>
</gene>
<dbReference type="AlphaFoldDB" id="A0A540X7C1"/>
<dbReference type="OrthoDB" id="9786766at2"/>
<organism evidence="3 4">
    <name type="scientific">Myxococcus llanfairpwllgwyngyllgogerychwyrndrobwllllantysiliogogogochensis</name>
    <dbReference type="NCBI Taxonomy" id="2590453"/>
    <lineage>
        <taxon>Bacteria</taxon>
        <taxon>Pseudomonadati</taxon>
        <taxon>Myxococcota</taxon>
        <taxon>Myxococcia</taxon>
        <taxon>Myxococcales</taxon>
        <taxon>Cystobacterineae</taxon>
        <taxon>Myxococcaceae</taxon>
        <taxon>Myxococcus</taxon>
    </lineage>
</organism>
<dbReference type="RefSeq" id="WP_141641692.1">
    <property type="nucleotide sequence ID" value="NZ_VIFM01000020.1"/>
</dbReference>
<evidence type="ECO:0000259" key="2">
    <source>
        <dbReference type="Pfam" id="PF19313"/>
    </source>
</evidence>